<keyword evidence="9" id="KW-1185">Reference proteome</keyword>
<comment type="subcellular location">
    <subcellularLocation>
        <location evidence="1">Nucleus</location>
    </subcellularLocation>
</comment>
<dbReference type="Gene3D" id="4.10.240.10">
    <property type="entry name" value="Zn(2)-C6 fungal-type DNA-binding domain"/>
    <property type="match status" value="1"/>
</dbReference>
<dbReference type="SMART" id="SM00066">
    <property type="entry name" value="GAL4"/>
    <property type="match status" value="1"/>
</dbReference>
<dbReference type="GO" id="GO:0006351">
    <property type="term" value="P:DNA-templated transcription"/>
    <property type="evidence" value="ECO:0007669"/>
    <property type="project" value="InterPro"/>
</dbReference>
<dbReference type="PANTHER" id="PTHR47338">
    <property type="entry name" value="ZN(II)2CYS6 TRANSCRIPTION FACTOR (EUROFUNG)-RELATED"/>
    <property type="match status" value="1"/>
</dbReference>
<keyword evidence="5" id="KW-0539">Nucleus</keyword>
<dbReference type="AlphaFoldDB" id="A0AA38JND0"/>
<protein>
    <recommendedName>
        <fullName evidence="7">Zn(2)-C6 fungal-type domain-containing protein</fullName>
    </recommendedName>
</protein>
<dbReference type="GO" id="GO:0000981">
    <property type="term" value="F:DNA-binding transcription factor activity, RNA polymerase II-specific"/>
    <property type="evidence" value="ECO:0007669"/>
    <property type="project" value="InterPro"/>
</dbReference>
<evidence type="ECO:0000256" key="3">
    <source>
        <dbReference type="ARBA" id="ARBA00023015"/>
    </source>
</evidence>
<comment type="caution">
    <text evidence="8">The sequence shown here is derived from an EMBL/GenBank/DDBJ whole genome shotgun (WGS) entry which is preliminary data.</text>
</comment>
<proteinExistence type="predicted"/>
<dbReference type="Pfam" id="PF04082">
    <property type="entry name" value="Fungal_trans"/>
    <property type="match status" value="1"/>
</dbReference>
<dbReference type="GO" id="GO:0003677">
    <property type="term" value="F:DNA binding"/>
    <property type="evidence" value="ECO:0007669"/>
    <property type="project" value="InterPro"/>
</dbReference>
<dbReference type="InterPro" id="IPR001138">
    <property type="entry name" value="Zn2Cys6_DnaBD"/>
</dbReference>
<evidence type="ECO:0000313" key="8">
    <source>
        <dbReference type="EMBL" id="KAJ3732666.1"/>
    </source>
</evidence>
<reference evidence="8" key="1">
    <citation type="submission" date="2022-08" db="EMBL/GenBank/DDBJ databases">
        <authorList>
            <consortium name="DOE Joint Genome Institute"/>
            <person name="Min B."/>
            <person name="Sierra-Patev S."/>
            <person name="Naranjo-Ortiz M."/>
            <person name="Looney B."/>
            <person name="Konkel Z."/>
            <person name="Slot J.C."/>
            <person name="Sakamoto Y."/>
            <person name="Steenwyk J.L."/>
            <person name="Rokas A."/>
            <person name="Carro J."/>
            <person name="Camarero S."/>
            <person name="Ferreira P."/>
            <person name="Molpeceres G."/>
            <person name="Ruiz-duenas F.J."/>
            <person name="Serrano A."/>
            <person name="Henrissat B."/>
            <person name="Drula E."/>
            <person name="Hughes K.W."/>
            <person name="Mata J.L."/>
            <person name="Ishikawa N.K."/>
            <person name="Vargas-Isla R."/>
            <person name="Ushijima S."/>
            <person name="Smith C.A."/>
            <person name="Ahrendt S."/>
            <person name="Andreopoulos W."/>
            <person name="He G."/>
            <person name="LaButti K."/>
            <person name="Lipzen A."/>
            <person name="Ng V."/>
            <person name="Riley R."/>
            <person name="Sandor L."/>
            <person name="Barry K."/>
            <person name="Martinez A.T."/>
            <person name="Xiao Y."/>
            <person name="Gibbons J.G."/>
            <person name="Terashima K."/>
            <person name="Hibbett D.S."/>
            <person name="Grigoriev I.V."/>
        </authorList>
    </citation>
    <scope>NUCLEOTIDE SEQUENCE</scope>
    <source>
        <strain evidence="8">ET3784</strain>
    </source>
</reference>
<dbReference type="PROSITE" id="PS00463">
    <property type="entry name" value="ZN2_CY6_FUNGAL_1"/>
    <property type="match status" value="1"/>
</dbReference>
<feature type="compositionally biased region" description="Low complexity" evidence="6">
    <location>
        <begin position="131"/>
        <end position="154"/>
    </location>
</feature>
<name>A0AA38JND0_9AGAR</name>
<feature type="domain" description="Zn(2)-C6 fungal-type" evidence="7">
    <location>
        <begin position="49"/>
        <end position="81"/>
    </location>
</feature>
<evidence type="ECO:0000256" key="5">
    <source>
        <dbReference type="ARBA" id="ARBA00023242"/>
    </source>
</evidence>
<dbReference type="GO" id="GO:0008270">
    <property type="term" value="F:zinc ion binding"/>
    <property type="evidence" value="ECO:0007669"/>
    <property type="project" value="InterPro"/>
</dbReference>
<evidence type="ECO:0000256" key="4">
    <source>
        <dbReference type="ARBA" id="ARBA00023163"/>
    </source>
</evidence>
<evidence type="ECO:0000313" key="9">
    <source>
        <dbReference type="Proteomes" id="UP001176059"/>
    </source>
</evidence>
<dbReference type="CDD" id="cd00067">
    <property type="entry name" value="GAL4"/>
    <property type="match status" value="1"/>
</dbReference>
<organism evidence="8 9">
    <name type="scientific">Lentinula guzmanii</name>
    <dbReference type="NCBI Taxonomy" id="2804957"/>
    <lineage>
        <taxon>Eukaryota</taxon>
        <taxon>Fungi</taxon>
        <taxon>Dikarya</taxon>
        <taxon>Basidiomycota</taxon>
        <taxon>Agaricomycotina</taxon>
        <taxon>Agaricomycetes</taxon>
        <taxon>Agaricomycetidae</taxon>
        <taxon>Agaricales</taxon>
        <taxon>Marasmiineae</taxon>
        <taxon>Omphalotaceae</taxon>
        <taxon>Lentinula</taxon>
    </lineage>
</organism>
<sequence length="621" mass="68127">MTEVLQKATSPPSILELSRKLEMSSGSSMAVPQKFIFKEPTKQLRRGKACLNCRFHKIKCDGVKPVCGSCTRLPRDEECEYAGGPSKMKELEQRLTRLKARVRELESPEMTGSGLQLAEPYMTTDSGGGLSPMPGSGNNSSSDHSNSSPSLRPSFDPLLGSPEPSISIITMLLNNFLPFATKFGFFLHLERFKSAALLNAPFGDISRPSPALLNATYLWGAHLSSVDALRTNETIFINRALQQVSVEIPNAIHSAQIMHTIQAEILLSTYFFRKNQLLEAEFHLNGAVSLAQSAGLHQIRSDRVFSSPVVSVLLETEMFLPPARDVIEEGERINGFWAVYCLHRLISITLGNASKCFGGLDTPCREIDAPWPREYEFGLYNGGAFGRSTIDCFIHDLTPASGLVFDLSSYAKAVVILHSATALTHQFSRGIETEDAYAAFMDECLMIDNLITRFHCSLPSSDVDDESFLTQSITLPSHSNTKSSLVLTHVLVSCAYMQIQKIFSSCGIPDALDRCIGTAQSIISTLGDVNRLGLPHLNPIVGTLCAMACSVFGDAFARAEMLGDWTFDNGMIATSPSTRIDPVVLRQGLQLGMTTMSILAMDSPLMKYQLNKLQNSYSFML</sequence>
<dbReference type="CDD" id="cd12148">
    <property type="entry name" value="fungal_TF_MHR"/>
    <property type="match status" value="1"/>
</dbReference>
<accession>A0AA38JND0</accession>
<feature type="region of interest" description="Disordered" evidence="6">
    <location>
        <begin position="103"/>
        <end position="156"/>
    </location>
</feature>
<dbReference type="Pfam" id="PF00172">
    <property type="entry name" value="Zn_clus"/>
    <property type="match status" value="1"/>
</dbReference>
<dbReference type="InterPro" id="IPR036864">
    <property type="entry name" value="Zn2-C6_fun-type_DNA-bd_sf"/>
</dbReference>
<dbReference type="InterPro" id="IPR007219">
    <property type="entry name" value="XnlR_reg_dom"/>
</dbReference>
<evidence type="ECO:0000259" key="7">
    <source>
        <dbReference type="PROSITE" id="PS50048"/>
    </source>
</evidence>
<dbReference type="GO" id="GO:0005634">
    <property type="term" value="C:nucleus"/>
    <property type="evidence" value="ECO:0007669"/>
    <property type="project" value="UniProtKB-SubCell"/>
</dbReference>
<keyword evidence="4" id="KW-0804">Transcription</keyword>
<keyword evidence="3" id="KW-0805">Transcription regulation</keyword>
<evidence type="ECO:0000256" key="2">
    <source>
        <dbReference type="ARBA" id="ARBA00022723"/>
    </source>
</evidence>
<keyword evidence="2" id="KW-0479">Metal-binding</keyword>
<evidence type="ECO:0000256" key="6">
    <source>
        <dbReference type="SAM" id="MobiDB-lite"/>
    </source>
</evidence>
<dbReference type="PANTHER" id="PTHR47338:SF29">
    <property type="entry name" value="ZN(2)-C6 FUNGAL-TYPE DOMAIN-CONTAINING PROTEIN"/>
    <property type="match status" value="1"/>
</dbReference>
<dbReference type="SUPFAM" id="SSF57701">
    <property type="entry name" value="Zn2/Cys6 DNA-binding domain"/>
    <property type="match status" value="1"/>
</dbReference>
<dbReference type="EMBL" id="JANVFO010000022">
    <property type="protein sequence ID" value="KAJ3732666.1"/>
    <property type="molecule type" value="Genomic_DNA"/>
</dbReference>
<dbReference type="PROSITE" id="PS50048">
    <property type="entry name" value="ZN2_CY6_FUNGAL_2"/>
    <property type="match status" value="1"/>
</dbReference>
<gene>
    <name evidence="8" type="ORF">DFJ43DRAFT_287260</name>
</gene>
<dbReference type="InterPro" id="IPR050815">
    <property type="entry name" value="TF_fung"/>
</dbReference>
<dbReference type="Proteomes" id="UP001176059">
    <property type="component" value="Unassembled WGS sequence"/>
</dbReference>
<reference evidence="8" key="2">
    <citation type="journal article" date="2023" name="Proc. Natl. Acad. Sci. U.S.A.">
        <title>A global phylogenomic analysis of the shiitake genus Lentinula.</title>
        <authorList>
            <person name="Sierra-Patev S."/>
            <person name="Min B."/>
            <person name="Naranjo-Ortiz M."/>
            <person name="Looney B."/>
            <person name="Konkel Z."/>
            <person name="Slot J.C."/>
            <person name="Sakamoto Y."/>
            <person name="Steenwyk J.L."/>
            <person name="Rokas A."/>
            <person name="Carro J."/>
            <person name="Camarero S."/>
            <person name="Ferreira P."/>
            <person name="Molpeceres G."/>
            <person name="Ruiz-Duenas F.J."/>
            <person name="Serrano A."/>
            <person name="Henrissat B."/>
            <person name="Drula E."/>
            <person name="Hughes K.W."/>
            <person name="Mata J.L."/>
            <person name="Ishikawa N.K."/>
            <person name="Vargas-Isla R."/>
            <person name="Ushijima S."/>
            <person name="Smith C.A."/>
            <person name="Donoghue J."/>
            <person name="Ahrendt S."/>
            <person name="Andreopoulos W."/>
            <person name="He G."/>
            <person name="LaButti K."/>
            <person name="Lipzen A."/>
            <person name="Ng V."/>
            <person name="Riley R."/>
            <person name="Sandor L."/>
            <person name="Barry K."/>
            <person name="Martinez A.T."/>
            <person name="Xiao Y."/>
            <person name="Gibbons J.G."/>
            <person name="Terashima K."/>
            <person name="Grigoriev I.V."/>
            <person name="Hibbett D."/>
        </authorList>
    </citation>
    <scope>NUCLEOTIDE SEQUENCE</scope>
    <source>
        <strain evidence="8">ET3784</strain>
    </source>
</reference>
<evidence type="ECO:0000256" key="1">
    <source>
        <dbReference type="ARBA" id="ARBA00004123"/>
    </source>
</evidence>